<dbReference type="EMBL" id="WTYS01000001">
    <property type="protein sequence ID" value="MXO57387.1"/>
    <property type="molecule type" value="Genomic_DNA"/>
</dbReference>
<protein>
    <submittedName>
        <fullName evidence="1">Uncharacterized protein</fullName>
    </submittedName>
</protein>
<sequence>MMAIYPVKGQPDFSSSPIGKEFEQELGTQLAFQEARQAPYRNRSEQDNLTVHIWEYGGRYNGRFKPQIVAEISIKLPRA</sequence>
<dbReference type="RefSeq" id="WP_160598482.1">
    <property type="nucleotide sequence ID" value="NZ_WTYS01000001.1"/>
</dbReference>
<accession>A0A6I4SR77</accession>
<organism evidence="1 2">
    <name type="scientific">Pontixanthobacter gangjinensis</name>
    <dbReference type="NCBI Taxonomy" id="1028742"/>
    <lineage>
        <taxon>Bacteria</taxon>
        <taxon>Pseudomonadati</taxon>
        <taxon>Pseudomonadota</taxon>
        <taxon>Alphaproteobacteria</taxon>
        <taxon>Sphingomonadales</taxon>
        <taxon>Erythrobacteraceae</taxon>
        <taxon>Pontixanthobacter</taxon>
    </lineage>
</organism>
<reference evidence="1 2" key="1">
    <citation type="submission" date="2019-12" db="EMBL/GenBank/DDBJ databases">
        <title>Genomic-based taxomic classification of the family Erythrobacteraceae.</title>
        <authorList>
            <person name="Xu L."/>
        </authorList>
    </citation>
    <scope>NUCLEOTIDE SEQUENCE [LARGE SCALE GENOMIC DNA]</scope>
    <source>
        <strain evidence="1 2">JCM 17802</strain>
    </source>
</reference>
<proteinExistence type="predicted"/>
<gene>
    <name evidence="1" type="ORF">GRI36_10900</name>
</gene>
<name>A0A6I4SR77_9SPHN</name>
<dbReference type="Proteomes" id="UP000468943">
    <property type="component" value="Unassembled WGS sequence"/>
</dbReference>
<keyword evidence="2" id="KW-1185">Reference proteome</keyword>
<comment type="caution">
    <text evidence="1">The sequence shown here is derived from an EMBL/GenBank/DDBJ whole genome shotgun (WGS) entry which is preliminary data.</text>
</comment>
<dbReference type="AlphaFoldDB" id="A0A6I4SR77"/>
<evidence type="ECO:0000313" key="2">
    <source>
        <dbReference type="Proteomes" id="UP000468943"/>
    </source>
</evidence>
<evidence type="ECO:0000313" key="1">
    <source>
        <dbReference type="EMBL" id="MXO57387.1"/>
    </source>
</evidence>